<keyword evidence="9" id="KW-1185">Reference proteome</keyword>
<comment type="similarity">
    <text evidence="2">Belongs to the KptA/TPT1 family.</text>
</comment>
<evidence type="ECO:0000256" key="6">
    <source>
        <dbReference type="ARBA" id="ARBA00047949"/>
    </source>
</evidence>
<proteinExistence type="inferred from homology"/>
<name>A0A176WAP8_MARPO</name>
<evidence type="ECO:0000313" key="9">
    <source>
        <dbReference type="Proteomes" id="UP000077202"/>
    </source>
</evidence>
<dbReference type="InterPro" id="IPR042080">
    <property type="entry name" value="RNA_2'-PTrans_N"/>
</dbReference>
<protein>
    <recommendedName>
        <fullName evidence="3">2'-phosphotransferase</fullName>
        <ecNumber evidence="3">2.7.1.160</ecNumber>
    </recommendedName>
</protein>
<evidence type="ECO:0000256" key="3">
    <source>
        <dbReference type="ARBA" id="ARBA00012007"/>
    </source>
</evidence>
<dbReference type="EMBL" id="LVLJ01001367">
    <property type="protein sequence ID" value="OAE30119.1"/>
    <property type="molecule type" value="Genomic_DNA"/>
</dbReference>
<dbReference type="InterPro" id="IPR002745">
    <property type="entry name" value="Ptrans_KptA/Tpt1"/>
</dbReference>
<comment type="function">
    <text evidence="1">Catalyzes the last step of tRNA splicing, the transfer of the splice junction 2'-phosphate from ligated tRNA to NAD to produce ADP-ribose 1''-2'' cyclic phosphate.</text>
</comment>
<dbReference type="EC" id="2.7.1.160" evidence="3"/>
<dbReference type="Proteomes" id="UP000077202">
    <property type="component" value="Unassembled WGS sequence"/>
</dbReference>
<evidence type="ECO:0000256" key="1">
    <source>
        <dbReference type="ARBA" id="ARBA00003343"/>
    </source>
</evidence>
<dbReference type="SUPFAM" id="SSF56399">
    <property type="entry name" value="ADP-ribosylation"/>
    <property type="match status" value="1"/>
</dbReference>
<gene>
    <name evidence="8" type="ORF">AXG93_1112s1370</name>
</gene>
<dbReference type="InterPro" id="IPR042081">
    <property type="entry name" value="RNA_2'-PTrans_C"/>
</dbReference>
<keyword evidence="5" id="KW-0520">NAD</keyword>
<dbReference type="PANTHER" id="PTHR12684">
    <property type="entry name" value="PUTATIVE PHOSPHOTRANSFERASE"/>
    <property type="match status" value="1"/>
</dbReference>
<evidence type="ECO:0000313" key="8">
    <source>
        <dbReference type="EMBL" id="OAE30119.1"/>
    </source>
</evidence>
<keyword evidence="4" id="KW-0808">Transferase</keyword>
<dbReference type="GO" id="GO:0006388">
    <property type="term" value="P:tRNA splicing, via endonucleolytic cleavage and ligation"/>
    <property type="evidence" value="ECO:0007669"/>
    <property type="project" value="TreeGrafter"/>
</dbReference>
<feature type="region of interest" description="Disordered" evidence="7">
    <location>
        <begin position="64"/>
        <end position="92"/>
    </location>
</feature>
<reference evidence="8" key="1">
    <citation type="submission" date="2016-03" db="EMBL/GenBank/DDBJ databases">
        <title>Mechanisms controlling the formation of the plant cell surface in tip-growing cells are functionally conserved among land plants.</title>
        <authorList>
            <person name="Honkanen S."/>
            <person name="Jones V.A."/>
            <person name="Morieri G."/>
            <person name="Champion C."/>
            <person name="Hetherington A.J."/>
            <person name="Kelly S."/>
            <person name="Saint-Marcoux D."/>
            <person name="Proust H."/>
            <person name="Prescott H."/>
            <person name="Dolan L."/>
        </authorList>
    </citation>
    <scope>NUCLEOTIDE SEQUENCE [LARGE SCALE GENOMIC DNA]</scope>
    <source>
        <tissue evidence="8">Whole gametophyte</tissue>
    </source>
</reference>
<accession>A0A176WAP8</accession>
<dbReference type="Gene3D" id="3.20.170.30">
    <property type="match status" value="1"/>
</dbReference>
<evidence type="ECO:0000256" key="4">
    <source>
        <dbReference type="ARBA" id="ARBA00022679"/>
    </source>
</evidence>
<comment type="caution">
    <text evidence="8">The sequence shown here is derived from an EMBL/GenBank/DDBJ whole genome shotgun (WGS) entry which is preliminary data.</text>
</comment>
<sequence>MLKGFYGGNWRRVSLSKYFIPEFLNFVNMENAWKSGKLNAGRGMPAVAGVPSSGTKSNSNVGMGVQGTSPATGPAQKRGSFGGGGASRSRLPVNNGGFEFQFGTVDHCSQADSDIPGTQAFVSPENKVAFQDLNGQTMELMKDMAEQVDKSDQRMGQSSQKAGLEKPYPPIRTMDQVDQQAGPSWRKEGSVYDSSTNQIVDERMTAAQPPEVFHPPAQRQPWVASVDKSNEQITSSFDDFPALGSTVVGGGGKRTKPRNQVVEPSKSERVIEAAEYSGRSEVRAWGSERTEPERAVQSNFKLGSGRGGGNWRESGGVGKDLINSLGRTMSVSSFWETHLLRSVIYCDFCVPIEDLPSSIGLGVCEPRAKILRHQAVELKLDMRNDGYVDVKQLLSLSMRTASGQPMSSHTVDDVREAVKLDSKQRFGIKEEAGVLLIRANQGHSIKRVETEQLLKPMLTAEEVPACVHGTYRRHLPSIRKEGLKRMNRNHVHFAMGLSPDDGVVSGMRSTSEVLIYLDVSKALKDGMKLYVSENGVVLTEGFQGVVPPEYFKDIVQLPLRKK</sequence>
<evidence type="ECO:0000256" key="2">
    <source>
        <dbReference type="ARBA" id="ARBA00009836"/>
    </source>
</evidence>
<dbReference type="PANTHER" id="PTHR12684:SF2">
    <property type="entry name" value="TRNA 2'-PHOSPHOTRANSFERASE 1"/>
    <property type="match status" value="1"/>
</dbReference>
<evidence type="ECO:0000256" key="5">
    <source>
        <dbReference type="ARBA" id="ARBA00023027"/>
    </source>
</evidence>
<evidence type="ECO:0000256" key="7">
    <source>
        <dbReference type="SAM" id="MobiDB-lite"/>
    </source>
</evidence>
<dbReference type="Pfam" id="PF01885">
    <property type="entry name" value="PTS_2-RNA"/>
    <property type="match status" value="1"/>
</dbReference>
<comment type="catalytic activity">
    <reaction evidence="6">
        <text>2'-phospho-[ligated tRNA] + NAD(+) = mature tRNA + ADP-alpha-D-ribose 1'',2''-cyclic phosphate + nicotinamide</text>
        <dbReference type="Rhea" id="RHEA:23324"/>
        <dbReference type="Rhea" id="RHEA-COMP:11106"/>
        <dbReference type="Rhea" id="RHEA-COMP:11107"/>
        <dbReference type="ChEBI" id="CHEBI:17154"/>
        <dbReference type="ChEBI" id="CHEBI:57540"/>
        <dbReference type="ChEBI" id="CHEBI:76596"/>
        <dbReference type="ChEBI" id="CHEBI:82883"/>
        <dbReference type="ChEBI" id="CHEBI:85027"/>
        <dbReference type="EC" id="2.7.1.160"/>
    </reaction>
</comment>
<dbReference type="GO" id="GO:0000215">
    <property type="term" value="F:tRNA 2'-phosphotransferase activity"/>
    <property type="evidence" value="ECO:0007669"/>
    <property type="project" value="UniProtKB-EC"/>
</dbReference>
<dbReference type="AlphaFoldDB" id="A0A176WAP8"/>
<dbReference type="Gene3D" id="1.10.10.970">
    <property type="entry name" value="RNA 2'-phosphotransferase, Tpt1/KptA family, N-terminal domain"/>
    <property type="match status" value="1"/>
</dbReference>
<organism evidence="8 9">
    <name type="scientific">Marchantia polymorpha subsp. ruderalis</name>
    <dbReference type="NCBI Taxonomy" id="1480154"/>
    <lineage>
        <taxon>Eukaryota</taxon>
        <taxon>Viridiplantae</taxon>
        <taxon>Streptophyta</taxon>
        <taxon>Embryophyta</taxon>
        <taxon>Marchantiophyta</taxon>
        <taxon>Marchantiopsida</taxon>
        <taxon>Marchantiidae</taxon>
        <taxon>Marchantiales</taxon>
        <taxon>Marchantiaceae</taxon>
        <taxon>Marchantia</taxon>
    </lineage>
</organism>